<dbReference type="Proteomes" id="UP000000763">
    <property type="component" value="Chromosome 7"/>
</dbReference>
<feature type="compositionally biased region" description="Low complexity" evidence="1">
    <location>
        <begin position="40"/>
        <end position="64"/>
    </location>
</feature>
<organism evidence="2 3">
    <name type="scientific">Oryza sativa subsp. japonica</name>
    <name type="common">Rice</name>
    <dbReference type="NCBI Taxonomy" id="39947"/>
    <lineage>
        <taxon>Eukaryota</taxon>
        <taxon>Viridiplantae</taxon>
        <taxon>Streptophyta</taxon>
        <taxon>Embryophyta</taxon>
        <taxon>Tracheophyta</taxon>
        <taxon>Spermatophyta</taxon>
        <taxon>Magnoliopsida</taxon>
        <taxon>Liliopsida</taxon>
        <taxon>Poales</taxon>
        <taxon>Poaceae</taxon>
        <taxon>BOP clade</taxon>
        <taxon>Oryzoideae</taxon>
        <taxon>Oryzeae</taxon>
        <taxon>Oryzinae</taxon>
        <taxon>Oryza</taxon>
        <taxon>Oryza sativa</taxon>
    </lineage>
</organism>
<reference evidence="3" key="1">
    <citation type="journal article" date="2005" name="Nature">
        <title>The map-based sequence of the rice genome.</title>
        <authorList>
            <consortium name="International rice genome sequencing project (IRGSP)"/>
            <person name="Matsumoto T."/>
            <person name="Wu J."/>
            <person name="Kanamori H."/>
            <person name="Katayose Y."/>
            <person name="Fujisawa M."/>
            <person name="Namiki N."/>
            <person name="Mizuno H."/>
            <person name="Yamamoto K."/>
            <person name="Antonio B.A."/>
            <person name="Baba T."/>
            <person name="Sakata K."/>
            <person name="Nagamura Y."/>
            <person name="Aoki H."/>
            <person name="Arikawa K."/>
            <person name="Arita K."/>
            <person name="Bito T."/>
            <person name="Chiden Y."/>
            <person name="Fujitsuka N."/>
            <person name="Fukunaka R."/>
            <person name="Hamada M."/>
            <person name="Harada C."/>
            <person name="Hayashi A."/>
            <person name="Hijishita S."/>
            <person name="Honda M."/>
            <person name="Hosokawa S."/>
            <person name="Ichikawa Y."/>
            <person name="Idonuma A."/>
            <person name="Iijima M."/>
            <person name="Ikeda M."/>
            <person name="Ikeno M."/>
            <person name="Ito K."/>
            <person name="Ito S."/>
            <person name="Ito T."/>
            <person name="Ito Y."/>
            <person name="Ito Y."/>
            <person name="Iwabuchi A."/>
            <person name="Kamiya K."/>
            <person name="Karasawa W."/>
            <person name="Kurita K."/>
            <person name="Katagiri S."/>
            <person name="Kikuta A."/>
            <person name="Kobayashi H."/>
            <person name="Kobayashi N."/>
            <person name="Machita K."/>
            <person name="Maehara T."/>
            <person name="Masukawa M."/>
            <person name="Mizubayashi T."/>
            <person name="Mukai Y."/>
            <person name="Nagasaki H."/>
            <person name="Nagata Y."/>
            <person name="Naito S."/>
            <person name="Nakashima M."/>
            <person name="Nakama Y."/>
            <person name="Nakamichi Y."/>
            <person name="Nakamura M."/>
            <person name="Meguro A."/>
            <person name="Negishi M."/>
            <person name="Ohta I."/>
            <person name="Ohta T."/>
            <person name="Okamoto M."/>
            <person name="Ono N."/>
            <person name="Saji S."/>
            <person name="Sakaguchi M."/>
            <person name="Sakai K."/>
            <person name="Shibata M."/>
            <person name="Shimokawa T."/>
            <person name="Song J."/>
            <person name="Takazaki Y."/>
            <person name="Terasawa K."/>
            <person name="Tsugane M."/>
            <person name="Tsuji K."/>
            <person name="Ueda S."/>
            <person name="Waki K."/>
            <person name="Yamagata H."/>
            <person name="Yamamoto M."/>
            <person name="Yamamoto S."/>
            <person name="Yamane H."/>
            <person name="Yoshiki S."/>
            <person name="Yoshihara R."/>
            <person name="Yukawa K."/>
            <person name="Zhong H."/>
            <person name="Yano M."/>
            <person name="Yuan Q."/>
            <person name="Ouyang S."/>
            <person name="Liu J."/>
            <person name="Jones K.M."/>
            <person name="Gansberger K."/>
            <person name="Moffat K."/>
            <person name="Hill J."/>
            <person name="Bera J."/>
            <person name="Fadrosh D."/>
            <person name="Jin S."/>
            <person name="Johri S."/>
            <person name="Kim M."/>
            <person name="Overton L."/>
            <person name="Reardon M."/>
            <person name="Tsitrin T."/>
            <person name="Vuong H."/>
            <person name="Weaver B."/>
            <person name="Ciecko A."/>
            <person name="Tallon L."/>
            <person name="Jackson J."/>
            <person name="Pai G."/>
            <person name="Aken S.V."/>
            <person name="Utterback T."/>
            <person name="Reidmuller S."/>
            <person name="Feldblyum T."/>
            <person name="Hsiao J."/>
            <person name="Zismann V."/>
            <person name="Iobst S."/>
            <person name="de Vazeille A.R."/>
            <person name="Buell C.R."/>
            <person name="Ying K."/>
            <person name="Li Y."/>
            <person name="Lu T."/>
            <person name="Huang Y."/>
            <person name="Zhao Q."/>
            <person name="Feng Q."/>
            <person name="Zhang L."/>
            <person name="Zhu J."/>
            <person name="Weng Q."/>
            <person name="Mu J."/>
            <person name="Lu Y."/>
            <person name="Fan D."/>
            <person name="Liu Y."/>
            <person name="Guan J."/>
            <person name="Zhang Y."/>
            <person name="Yu S."/>
            <person name="Liu X."/>
            <person name="Zhang Y."/>
            <person name="Hong G."/>
            <person name="Han B."/>
            <person name="Choisne N."/>
            <person name="Demange N."/>
            <person name="Orjeda G."/>
            <person name="Samain S."/>
            <person name="Cattolico L."/>
            <person name="Pelletier E."/>
            <person name="Couloux A."/>
            <person name="Segurens B."/>
            <person name="Wincker P."/>
            <person name="D'Hont A."/>
            <person name="Scarpelli C."/>
            <person name="Weissenbach J."/>
            <person name="Salanoubat M."/>
            <person name="Quetier F."/>
            <person name="Yu Y."/>
            <person name="Kim H.R."/>
            <person name="Rambo T."/>
            <person name="Currie J."/>
            <person name="Collura K."/>
            <person name="Luo M."/>
            <person name="Yang T."/>
            <person name="Ammiraju J.S.S."/>
            <person name="Engler F."/>
            <person name="Soderlund C."/>
            <person name="Wing R.A."/>
            <person name="Palmer L.E."/>
            <person name="de la Bastide M."/>
            <person name="Spiegel L."/>
            <person name="Nascimento L."/>
            <person name="Zutavern T."/>
            <person name="O'Shaughnessy A."/>
            <person name="Dike S."/>
            <person name="Dedhia N."/>
            <person name="Preston R."/>
            <person name="Balija V."/>
            <person name="McCombie W.R."/>
            <person name="Chow T."/>
            <person name="Chen H."/>
            <person name="Chung M."/>
            <person name="Chen C."/>
            <person name="Shaw J."/>
            <person name="Wu H."/>
            <person name="Hsiao K."/>
            <person name="Chao Y."/>
            <person name="Chu M."/>
            <person name="Cheng C."/>
            <person name="Hour A."/>
            <person name="Lee P."/>
            <person name="Lin S."/>
            <person name="Lin Y."/>
            <person name="Liou J."/>
            <person name="Liu S."/>
            <person name="Hsing Y."/>
            <person name="Raghuvanshi S."/>
            <person name="Mohanty A."/>
            <person name="Bharti A.K."/>
            <person name="Gaur A."/>
            <person name="Gupta V."/>
            <person name="Kumar D."/>
            <person name="Ravi V."/>
            <person name="Vij S."/>
            <person name="Kapur A."/>
            <person name="Khurana P."/>
            <person name="Khurana P."/>
            <person name="Khurana J.P."/>
            <person name="Tyagi A.K."/>
            <person name="Gaikwad K."/>
            <person name="Singh A."/>
            <person name="Dalal V."/>
            <person name="Srivastava S."/>
            <person name="Dixit A."/>
            <person name="Pal A.K."/>
            <person name="Ghazi I.A."/>
            <person name="Yadav M."/>
            <person name="Pandit A."/>
            <person name="Bhargava A."/>
            <person name="Sureshbabu K."/>
            <person name="Batra K."/>
            <person name="Sharma T.R."/>
            <person name="Mohapatra T."/>
            <person name="Singh N.K."/>
            <person name="Messing J."/>
            <person name="Nelson A.B."/>
            <person name="Fuks G."/>
            <person name="Kavchok S."/>
            <person name="Keizer G."/>
            <person name="Linton E."/>
            <person name="Llaca V."/>
            <person name="Song R."/>
            <person name="Tanyolac B."/>
            <person name="Young S."/>
            <person name="Ho-Il K."/>
            <person name="Hahn J.H."/>
            <person name="Sangsakoo G."/>
            <person name="Vanavichit A."/>
            <person name="de Mattos Luiz.A.T."/>
            <person name="Zimmer P.D."/>
            <person name="Malone G."/>
            <person name="Dellagostin O."/>
            <person name="de Oliveira A.C."/>
            <person name="Bevan M."/>
            <person name="Bancroft I."/>
            <person name="Minx P."/>
            <person name="Cordum H."/>
            <person name="Wilson R."/>
            <person name="Cheng Z."/>
            <person name="Jin W."/>
            <person name="Jiang J."/>
            <person name="Leong S.A."/>
            <person name="Iwama H."/>
            <person name="Gojobori T."/>
            <person name="Itoh T."/>
            <person name="Niimura Y."/>
            <person name="Fujii Y."/>
            <person name="Habara T."/>
            <person name="Sakai H."/>
            <person name="Sato Y."/>
            <person name="Wilson G."/>
            <person name="Kumar K."/>
            <person name="McCouch S."/>
            <person name="Juretic N."/>
            <person name="Hoen D."/>
            <person name="Wright S."/>
            <person name="Bruskiewich R."/>
            <person name="Bureau T."/>
            <person name="Miyao A."/>
            <person name="Hirochika H."/>
            <person name="Nishikawa T."/>
            <person name="Kadowaki K."/>
            <person name="Sugiura M."/>
            <person name="Burr B."/>
            <person name="Sasaki T."/>
        </authorList>
    </citation>
    <scope>NUCLEOTIDE SEQUENCE [LARGE SCALE GENOMIC DNA]</scope>
    <source>
        <strain evidence="3">cv. Nipponbare</strain>
    </source>
</reference>
<protein>
    <submittedName>
        <fullName evidence="2">Uncharacterized protein</fullName>
    </submittedName>
</protein>
<sequence length="123" mass="12582">MRCGCLSRPKIKRKVSKKIPKKSETLAGPASSGRHHHSCARASSSPSPKHSLLSESSVVSMRVGSRGGGIRVGEGQPAGSTVAELTAESTVASSTPLDPPPSSLPSTDLPTTRSSAAALPTVR</sequence>
<feature type="region of interest" description="Disordered" evidence="1">
    <location>
        <begin position="1"/>
        <end position="123"/>
    </location>
</feature>
<dbReference type="AlphaFoldDB" id="Q8LIJ3"/>
<name>Q8LIJ3_ORYSJ</name>
<feature type="compositionally biased region" description="Basic residues" evidence="1">
    <location>
        <begin position="9"/>
        <end position="20"/>
    </location>
</feature>
<evidence type="ECO:0000256" key="1">
    <source>
        <dbReference type="SAM" id="MobiDB-lite"/>
    </source>
</evidence>
<proteinExistence type="predicted"/>
<accession>Q8LIJ3</accession>
<gene>
    <name evidence="2" type="primary">OJ1163_G04.113</name>
</gene>
<reference evidence="3" key="2">
    <citation type="journal article" date="2008" name="Nucleic Acids Res.">
        <title>The rice annotation project database (RAP-DB): 2008 update.</title>
        <authorList>
            <consortium name="The rice annotation project (RAP)"/>
        </authorList>
    </citation>
    <scope>GENOME REANNOTATION</scope>
    <source>
        <strain evidence="3">cv. Nipponbare</strain>
    </source>
</reference>
<feature type="compositionally biased region" description="Low complexity" evidence="1">
    <location>
        <begin position="104"/>
        <end position="115"/>
    </location>
</feature>
<dbReference type="EMBL" id="AP003815">
    <property type="protein sequence ID" value="BAC06979.1"/>
    <property type="molecule type" value="Genomic_DNA"/>
</dbReference>
<evidence type="ECO:0000313" key="3">
    <source>
        <dbReference type="Proteomes" id="UP000000763"/>
    </source>
</evidence>
<evidence type="ECO:0000313" key="2">
    <source>
        <dbReference type="EMBL" id="BAC06979.1"/>
    </source>
</evidence>